<dbReference type="InterPro" id="IPR021109">
    <property type="entry name" value="Peptidase_aspartic_dom_sf"/>
</dbReference>
<reference evidence="1 2" key="1">
    <citation type="journal article" date="2018" name="Sci. Rep.">
        <title>Genomic signatures of local adaptation to the degree of environmental predictability in rotifers.</title>
        <authorList>
            <person name="Franch-Gras L."/>
            <person name="Hahn C."/>
            <person name="Garcia-Roger E.M."/>
            <person name="Carmona M.J."/>
            <person name="Serra M."/>
            <person name="Gomez A."/>
        </authorList>
    </citation>
    <scope>NUCLEOTIDE SEQUENCE [LARGE SCALE GENOMIC DNA]</scope>
    <source>
        <strain evidence="1">HYR1</strain>
    </source>
</reference>
<dbReference type="AlphaFoldDB" id="A0A3M7PM12"/>
<evidence type="ECO:0000313" key="2">
    <source>
        <dbReference type="Proteomes" id="UP000276133"/>
    </source>
</evidence>
<sequence length="252" mass="28804">MARYVGSNKSNASINKFYHYAKNDSIRPQYYQKTYTGLKKKPYGHVKKDCKSKYKDKCHKKINVANAISAIESSADEDHCNMTAEGKLLTSRGLIDGKPMKIAFDCGQIVSIISNKMINKHVMETIPTNKKVKIADNSVLKIDKMTKKIEVNIKGHICFLEFWVIDNQENDPLLGLDWFNLTGAGVFPNQNTITFPSETIILDSDMNDDEISEGILTTEGIHDQNIFEEEWHLDKTRDKFECKPEQKLDYTL</sequence>
<protein>
    <recommendedName>
        <fullName evidence="3">Retrovirus-related Pol poly from transposon</fullName>
    </recommendedName>
</protein>
<dbReference type="Pfam" id="PF08284">
    <property type="entry name" value="RVP_2"/>
    <property type="match status" value="1"/>
</dbReference>
<organism evidence="1 2">
    <name type="scientific">Brachionus plicatilis</name>
    <name type="common">Marine rotifer</name>
    <name type="synonym">Brachionus muelleri</name>
    <dbReference type="NCBI Taxonomy" id="10195"/>
    <lineage>
        <taxon>Eukaryota</taxon>
        <taxon>Metazoa</taxon>
        <taxon>Spiralia</taxon>
        <taxon>Gnathifera</taxon>
        <taxon>Rotifera</taxon>
        <taxon>Eurotatoria</taxon>
        <taxon>Monogononta</taxon>
        <taxon>Pseudotrocha</taxon>
        <taxon>Ploima</taxon>
        <taxon>Brachionidae</taxon>
        <taxon>Brachionus</taxon>
    </lineage>
</organism>
<dbReference type="SUPFAM" id="SSF50630">
    <property type="entry name" value="Acid proteases"/>
    <property type="match status" value="1"/>
</dbReference>
<dbReference type="Gene3D" id="2.40.70.10">
    <property type="entry name" value="Acid Proteases"/>
    <property type="match status" value="1"/>
</dbReference>
<proteinExistence type="predicted"/>
<comment type="caution">
    <text evidence="1">The sequence shown here is derived from an EMBL/GenBank/DDBJ whole genome shotgun (WGS) entry which is preliminary data.</text>
</comment>
<evidence type="ECO:0008006" key="3">
    <source>
        <dbReference type="Google" id="ProtNLM"/>
    </source>
</evidence>
<dbReference type="Proteomes" id="UP000276133">
    <property type="component" value="Unassembled WGS sequence"/>
</dbReference>
<name>A0A3M7PM12_BRAPC</name>
<dbReference type="EMBL" id="REGN01009963">
    <property type="protein sequence ID" value="RNA00004.1"/>
    <property type="molecule type" value="Genomic_DNA"/>
</dbReference>
<accession>A0A3M7PM12</accession>
<dbReference type="OrthoDB" id="1749844at2759"/>
<gene>
    <name evidence="1" type="ORF">BpHYR1_040294</name>
</gene>
<evidence type="ECO:0000313" key="1">
    <source>
        <dbReference type="EMBL" id="RNA00004.1"/>
    </source>
</evidence>
<keyword evidence="2" id="KW-1185">Reference proteome</keyword>
<dbReference type="CDD" id="cd00303">
    <property type="entry name" value="retropepsin_like"/>
    <property type="match status" value="1"/>
</dbReference>